<dbReference type="Proteomes" id="UP000315891">
    <property type="component" value="Chromosome"/>
</dbReference>
<evidence type="ECO:0000313" key="12">
    <source>
        <dbReference type="EMBL" id="QDQ74530.1"/>
    </source>
</evidence>
<comment type="similarity">
    <text evidence="2 7 8">In the C-terminal section; belongs to the NAD synthetase family.</text>
</comment>
<evidence type="ECO:0000256" key="3">
    <source>
        <dbReference type="ARBA" id="ARBA00022598"/>
    </source>
</evidence>
<dbReference type="InterPro" id="IPR000132">
    <property type="entry name" value="Nitrilase/CN_hydratase_CS"/>
</dbReference>
<feature type="binding site" evidence="7">
    <location>
        <begin position="297"/>
        <end position="304"/>
    </location>
    <ligand>
        <name>ATP</name>
        <dbReference type="ChEBI" id="CHEBI:30616"/>
    </ligand>
</feature>
<dbReference type="GO" id="GO:0008795">
    <property type="term" value="F:NAD+ synthase activity"/>
    <property type="evidence" value="ECO:0007669"/>
    <property type="project" value="UniProtKB-UniRule"/>
</dbReference>
<dbReference type="GO" id="GO:0000257">
    <property type="term" value="F:nitrilase activity"/>
    <property type="evidence" value="ECO:0007669"/>
    <property type="project" value="UniProtKB-ARBA"/>
</dbReference>
<dbReference type="EMBL" id="CP041742">
    <property type="protein sequence ID" value="QDQ74530.1"/>
    <property type="molecule type" value="Genomic_DNA"/>
</dbReference>
<evidence type="ECO:0000256" key="10">
    <source>
        <dbReference type="RuleBase" id="RU003811"/>
    </source>
</evidence>
<evidence type="ECO:0000256" key="2">
    <source>
        <dbReference type="ARBA" id="ARBA00007145"/>
    </source>
</evidence>
<dbReference type="Pfam" id="PF02540">
    <property type="entry name" value="NAD_synthase"/>
    <property type="match status" value="1"/>
</dbReference>
<feature type="active site" description="Proton acceptor" evidence="9">
    <location>
        <position position="46"/>
    </location>
</feature>
<feature type="binding site" evidence="7">
    <location>
        <position position="119"/>
    </location>
    <ligand>
        <name>L-glutamine</name>
        <dbReference type="ChEBI" id="CHEBI:58359"/>
    </ligand>
</feature>
<dbReference type="PROSITE" id="PS00920">
    <property type="entry name" value="NITRIL_CHT_1"/>
    <property type="match status" value="1"/>
</dbReference>
<reference evidence="12 13" key="1">
    <citation type="submission" date="2019-07" db="EMBL/GenBank/DDBJ databases">
        <title>Lysobacter weifangensis sp. nov., isolated from bensulfuron-methyl contaminated farmland soil.</title>
        <authorList>
            <person name="Zhao H."/>
        </authorList>
    </citation>
    <scope>NUCLEOTIDE SEQUENCE [LARGE SCALE GENOMIC DNA]</scope>
    <source>
        <strain evidence="12 13">CC-Bw-6</strain>
    </source>
</reference>
<comment type="pathway">
    <text evidence="1 7 8">Cofactor biosynthesis; NAD(+) biosynthesis; NAD(+) from deamido-NAD(+) (L-Gln route): step 1/1.</text>
</comment>
<comment type="caution">
    <text evidence="7">Lacks conserved residue(s) required for the propagation of feature annotation.</text>
</comment>
<feature type="domain" description="CN hydrolase" evidence="11">
    <location>
        <begin position="5"/>
        <end position="252"/>
    </location>
</feature>
<feature type="active site" description="Proton acceptor; for glutaminase activity" evidence="7">
    <location>
        <position position="46"/>
    </location>
</feature>
<evidence type="ECO:0000313" key="13">
    <source>
        <dbReference type="Proteomes" id="UP000315891"/>
    </source>
</evidence>
<evidence type="ECO:0000256" key="4">
    <source>
        <dbReference type="ARBA" id="ARBA00022741"/>
    </source>
</evidence>
<protein>
    <recommendedName>
        <fullName evidence="7 8">Glutamine-dependent NAD(+) synthetase</fullName>
        <ecNumber evidence="7 8">6.3.5.1</ecNumber>
    </recommendedName>
    <alternativeName>
        <fullName evidence="7 8">NAD(+) synthase [glutamine-hydrolyzing]</fullName>
    </alternativeName>
</protein>
<dbReference type="PANTHER" id="PTHR23090:SF9">
    <property type="entry name" value="GLUTAMINE-DEPENDENT NAD(+) SYNTHETASE"/>
    <property type="match status" value="1"/>
</dbReference>
<dbReference type="InterPro" id="IPR003010">
    <property type="entry name" value="C-N_Hydrolase"/>
</dbReference>
<feature type="binding site" evidence="7">
    <location>
        <position position="404"/>
    </location>
    <ligand>
        <name>ATP</name>
        <dbReference type="ChEBI" id="CHEBI:30616"/>
    </ligand>
</feature>
<feature type="binding site" evidence="7">
    <location>
        <position position="183"/>
    </location>
    <ligand>
        <name>L-glutamine</name>
        <dbReference type="ChEBI" id="CHEBI:58359"/>
    </ligand>
</feature>
<dbReference type="GO" id="GO:0003952">
    <property type="term" value="F:NAD+ synthase (glutamine-hydrolyzing) activity"/>
    <property type="evidence" value="ECO:0007669"/>
    <property type="project" value="UniProtKB-UniRule"/>
</dbReference>
<feature type="binding site" evidence="7">
    <location>
        <position position="409"/>
    </location>
    <ligand>
        <name>deamido-NAD(+)</name>
        <dbReference type="ChEBI" id="CHEBI:58437"/>
        <note>ligand shared between two neighboring subunits</note>
    </ligand>
</feature>
<keyword evidence="5 7" id="KW-0067">ATP-binding</keyword>
<comment type="function">
    <text evidence="7">Catalyzes the ATP-dependent amidation of deamido-NAD to form NAD. Uses L-glutamine as a nitrogen source.</text>
</comment>
<comment type="catalytic activity">
    <reaction evidence="7 8">
        <text>deamido-NAD(+) + L-glutamine + ATP + H2O = L-glutamate + AMP + diphosphate + NAD(+) + H(+)</text>
        <dbReference type="Rhea" id="RHEA:24384"/>
        <dbReference type="ChEBI" id="CHEBI:15377"/>
        <dbReference type="ChEBI" id="CHEBI:15378"/>
        <dbReference type="ChEBI" id="CHEBI:29985"/>
        <dbReference type="ChEBI" id="CHEBI:30616"/>
        <dbReference type="ChEBI" id="CHEBI:33019"/>
        <dbReference type="ChEBI" id="CHEBI:57540"/>
        <dbReference type="ChEBI" id="CHEBI:58359"/>
        <dbReference type="ChEBI" id="CHEBI:58437"/>
        <dbReference type="ChEBI" id="CHEBI:456215"/>
        <dbReference type="EC" id="6.3.5.1"/>
    </reaction>
</comment>
<dbReference type="EC" id="6.3.5.1" evidence="7 8"/>
<organism evidence="12 13">
    <name type="scientific">Pseudoluteimonas lycopersici</name>
    <dbReference type="NCBI Taxonomy" id="1324796"/>
    <lineage>
        <taxon>Bacteria</taxon>
        <taxon>Pseudomonadati</taxon>
        <taxon>Pseudomonadota</taxon>
        <taxon>Gammaproteobacteria</taxon>
        <taxon>Lysobacterales</taxon>
        <taxon>Lysobacteraceae</taxon>
        <taxon>Pseudoluteimonas</taxon>
    </lineage>
</organism>
<dbReference type="GO" id="GO:0005524">
    <property type="term" value="F:ATP binding"/>
    <property type="evidence" value="ECO:0007669"/>
    <property type="project" value="UniProtKB-UniRule"/>
</dbReference>
<dbReference type="GO" id="GO:0004359">
    <property type="term" value="F:glutaminase activity"/>
    <property type="evidence" value="ECO:0007669"/>
    <property type="project" value="InterPro"/>
</dbReference>
<keyword evidence="3 7" id="KW-0436">Ligase</keyword>
<sequence length="550" mass="59932">MTQTLRIAMAQFDFPVGDVAGNADRIARMIVEARDARGADIVLFPELALSGYPPEDLLYRPSFLRDCETALNGIAASVQGIVAVVGWPQADGAVVFNAASVLRDGRIEQTYRKRELPNYAVFDERRYFDVDPDREDCVFEVQGVPVGLVICEDLWFAEPISSTVAAGAQLVLVPNASPFERDKHAQRDALLAQRVSDTSVNGMGAAIAYLNVVGGQDSLVFDGASVLADGDGTIHPAARAFEDHWLVADYDAASRRFTPVSWPVEDEESRDALAWRAVVRGTRDYCRKNGFDKAWLGLSGGIDSALVLAIAVDALGADNVTAVRMPSRYTAGLSNDLAQEQCDALGVKLIALPIEKPFQGYLDALSEVFAGKPVDTTEENLQSRTRGALLMALSNKFGGLLLTTGNKSEYAVGYATIYGDMCGGYAPIKDLYKTEVFALAKWRNAVGGGEVIPVAVIERPPSAELRDNQKDQDSLPPYDVLDAILSRHVDQEQSRAEIVAAGFDAATVERVLKLVRISEWKRHQAAPGPKVSRRAFGRERRYPISNGYRE</sequence>
<dbReference type="FunFam" id="3.40.50.620:FF:000106">
    <property type="entry name" value="Glutamine-dependent NAD(+) synthetase"/>
    <property type="match status" value="1"/>
</dbReference>
<dbReference type="InterPro" id="IPR036526">
    <property type="entry name" value="C-N_Hydrolase_sf"/>
</dbReference>
<name>A0A516V7N8_9GAMM</name>
<comment type="similarity">
    <text evidence="10">Belongs to the NAD synthetase family.</text>
</comment>
<dbReference type="GO" id="GO:0005737">
    <property type="term" value="C:cytoplasm"/>
    <property type="evidence" value="ECO:0007669"/>
    <property type="project" value="InterPro"/>
</dbReference>
<dbReference type="CDD" id="cd07570">
    <property type="entry name" value="GAT_Gln-NAD-synth"/>
    <property type="match status" value="1"/>
</dbReference>
<feature type="binding site" evidence="7">
    <location>
        <position position="177"/>
    </location>
    <ligand>
        <name>L-glutamine</name>
        <dbReference type="ChEBI" id="CHEBI:58359"/>
    </ligand>
</feature>
<dbReference type="UniPathway" id="UPA00253">
    <property type="reaction ID" value="UER00334"/>
</dbReference>
<evidence type="ECO:0000256" key="6">
    <source>
        <dbReference type="ARBA" id="ARBA00023027"/>
    </source>
</evidence>
<dbReference type="NCBIfam" id="TIGR00552">
    <property type="entry name" value="nadE"/>
    <property type="match status" value="1"/>
</dbReference>
<dbReference type="Pfam" id="PF00795">
    <property type="entry name" value="CN_hydrolase"/>
    <property type="match status" value="1"/>
</dbReference>
<dbReference type="InterPro" id="IPR014729">
    <property type="entry name" value="Rossmann-like_a/b/a_fold"/>
</dbReference>
<dbReference type="PANTHER" id="PTHR23090">
    <property type="entry name" value="NH 3 /GLUTAMINE-DEPENDENT NAD + SYNTHETASE"/>
    <property type="match status" value="1"/>
</dbReference>
<dbReference type="SUPFAM" id="SSF52402">
    <property type="entry name" value="Adenine nucleotide alpha hydrolases-like"/>
    <property type="match status" value="1"/>
</dbReference>
<dbReference type="InterPro" id="IPR014445">
    <property type="entry name" value="Gln-dep_NAD_synthase"/>
</dbReference>
<dbReference type="InterPro" id="IPR003694">
    <property type="entry name" value="NAD_synthase"/>
</dbReference>
<accession>A0A516V7N8</accession>
<evidence type="ECO:0000256" key="5">
    <source>
        <dbReference type="ARBA" id="ARBA00022840"/>
    </source>
</evidence>
<gene>
    <name evidence="7" type="primary">nadE</name>
    <name evidence="12" type="ORF">FNZ56_11885</name>
</gene>
<dbReference type="SUPFAM" id="SSF56317">
    <property type="entry name" value="Carbon-nitrogen hydrolase"/>
    <property type="match status" value="1"/>
</dbReference>
<feature type="active site" description="Nucleophile; for glutaminase activity" evidence="7">
    <location>
        <position position="151"/>
    </location>
</feature>
<dbReference type="AlphaFoldDB" id="A0A516V7N8"/>
<evidence type="ECO:0000256" key="8">
    <source>
        <dbReference type="PIRNR" id="PIRNR006630"/>
    </source>
</evidence>
<keyword evidence="4 7" id="KW-0547">Nucleotide-binding</keyword>
<dbReference type="InterPro" id="IPR022310">
    <property type="entry name" value="NAD/GMP_synthase"/>
</dbReference>
<dbReference type="OrthoDB" id="9760188at2"/>
<keyword evidence="6 7" id="KW-0520">NAD</keyword>
<dbReference type="RefSeq" id="WP_143880039.1">
    <property type="nucleotide sequence ID" value="NZ_BAABLZ010000001.1"/>
</dbReference>
<dbReference type="PROSITE" id="PS50263">
    <property type="entry name" value="CN_HYDROLASE"/>
    <property type="match status" value="1"/>
</dbReference>
<dbReference type="HAMAP" id="MF_02090">
    <property type="entry name" value="NadE_glutamine_dep"/>
    <property type="match status" value="1"/>
</dbReference>
<proteinExistence type="inferred from homology"/>
<dbReference type="GO" id="GO:0009435">
    <property type="term" value="P:NAD+ biosynthetic process"/>
    <property type="evidence" value="ECO:0007669"/>
    <property type="project" value="UniProtKB-UniRule"/>
</dbReference>
<feature type="binding site" evidence="7">
    <location>
        <position position="380"/>
    </location>
    <ligand>
        <name>deamido-NAD(+)</name>
        <dbReference type="ChEBI" id="CHEBI:58437"/>
        <note>ligand shared between two neighboring subunits</note>
    </ligand>
</feature>
<dbReference type="Gene3D" id="3.60.110.10">
    <property type="entry name" value="Carbon-nitrogen hydrolase"/>
    <property type="match status" value="1"/>
</dbReference>
<dbReference type="PIRSF" id="PIRSF006630">
    <property type="entry name" value="NADS_GAT"/>
    <property type="match status" value="1"/>
</dbReference>
<keyword evidence="13" id="KW-1185">Reference proteome</keyword>
<evidence type="ECO:0000256" key="7">
    <source>
        <dbReference type="HAMAP-Rule" id="MF_02090"/>
    </source>
</evidence>
<dbReference type="Gene3D" id="3.40.50.620">
    <property type="entry name" value="HUPs"/>
    <property type="match status" value="1"/>
</dbReference>
<feature type="active site" description="For glutaminase activity" evidence="7">
    <location>
        <position position="113"/>
    </location>
</feature>
<evidence type="ECO:0000256" key="1">
    <source>
        <dbReference type="ARBA" id="ARBA00005188"/>
    </source>
</evidence>
<evidence type="ECO:0000259" key="11">
    <source>
        <dbReference type="PROSITE" id="PS50263"/>
    </source>
</evidence>
<dbReference type="CDD" id="cd00553">
    <property type="entry name" value="NAD_synthase"/>
    <property type="match status" value="1"/>
</dbReference>
<dbReference type="NCBIfam" id="NF010588">
    <property type="entry name" value="PRK13981.1"/>
    <property type="match status" value="1"/>
</dbReference>
<feature type="binding site" evidence="7">
    <location>
        <position position="521"/>
    </location>
    <ligand>
        <name>deamido-NAD(+)</name>
        <dbReference type="ChEBI" id="CHEBI:58437"/>
        <note>ligand shared between two neighboring subunits</note>
    </ligand>
</feature>
<evidence type="ECO:0000256" key="9">
    <source>
        <dbReference type="PROSITE-ProRule" id="PRU10139"/>
    </source>
</evidence>